<comment type="similarity">
    <text evidence="3 5">Belongs to the pectinacetylesterase family.</text>
</comment>
<evidence type="ECO:0000256" key="3">
    <source>
        <dbReference type="ARBA" id="ARBA00005784"/>
    </source>
</evidence>
<sequence length="51" mass="6007">MQETWLRDDSPVLDKKPIAKAIGDWYYDRAPFGKIDCPYPCDSTCHNRIFE</sequence>
<evidence type="ECO:0000256" key="2">
    <source>
        <dbReference type="ARBA" id="ARBA00004191"/>
    </source>
</evidence>
<keyword evidence="4 5" id="KW-0134">Cell wall</keyword>
<gene>
    <name evidence="6" type="ORF">MKW94_007679</name>
</gene>
<evidence type="ECO:0000313" key="6">
    <source>
        <dbReference type="EMBL" id="MCL7031732.1"/>
    </source>
</evidence>
<evidence type="ECO:0000256" key="4">
    <source>
        <dbReference type="ARBA" id="ARBA00022512"/>
    </source>
</evidence>
<protein>
    <recommendedName>
        <fullName evidence="5">Pectin acetylesterase</fullName>
        <ecNumber evidence="5">3.1.1.-</ecNumber>
    </recommendedName>
</protein>
<organism evidence="6 7">
    <name type="scientific">Papaver nudicaule</name>
    <name type="common">Iceland poppy</name>
    <dbReference type="NCBI Taxonomy" id="74823"/>
    <lineage>
        <taxon>Eukaryota</taxon>
        <taxon>Viridiplantae</taxon>
        <taxon>Streptophyta</taxon>
        <taxon>Embryophyta</taxon>
        <taxon>Tracheophyta</taxon>
        <taxon>Spermatophyta</taxon>
        <taxon>Magnoliopsida</taxon>
        <taxon>Ranunculales</taxon>
        <taxon>Papaveraceae</taxon>
        <taxon>Papaveroideae</taxon>
        <taxon>Papaver</taxon>
    </lineage>
</organism>
<keyword evidence="5" id="KW-0961">Cell wall biogenesis/degradation</keyword>
<keyword evidence="5" id="KW-0378">Hydrolase</keyword>
<reference evidence="6" key="1">
    <citation type="submission" date="2022-03" db="EMBL/GenBank/DDBJ databases">
        <title>A functionally conserved STORR gene fusion in Papaver species that diverged 16.8 million years ago.</title>
        <authorList>
            <person name="Catania T."/>
        </authorList>
    </citation>
    <scope>NUCLEOTIDE SEQUENCE</scope>
    <source>
        <strain evidence="6">S-191538</strain>
    </source>
</reference>
<dbReference type="Proteomes" id="UP001177140">
    <property type="component" value="Unassembled WGS sequence"/>
</dbReference>
<accession>A0AA41S2F3</accession>
<proteinExistence type="inferred from homology"/>
<dbReference type="AlphaFoldDB" id="A0AA41S2F3"/>
<comment type="subcellular location">
    <subcellularLocation>
        <location evidence="2 5">Secreted</location>
        <location evidence="2 5">Cell wall</location>
    </subcellularLocation>
</comment>
<evidence type="ECO:0000313" key="7">
    <source>
        <dbReference type="Proteomes" id="UP001177140"/>
    </source>
</evidence>
<name>A0AA41S2F3_PAPNU</name>
<dbReference type="EC" id="3.1.1.-" evidence="5"/>
<keyword evidence="7" id="KW-1185">Reference proteome</keyword>
<dbReference type="Pfam" id="PF03283">
    <property type="entry name" value="PAE"/>
    <property type="match status" value="1"/>
</dbReference>
<comment type="function">
    <text evidence="1 5">Hydrolyzes acetyl esters in homogalacturonan regions of pectin. In type I primary cell wall, galacturonic acid residues of pectin can be acetylated at the O-2 and O-3 positions. Decreasing the degree of acetylation of pectin gels in vitro alters their physical properties.</text>
</comment>
<dbReference type="EMBL" id="JAJJMA010115167">
    <property type="protein sequence ID" value="MCL7031732.1"/>
    <property type="molecule type" value="Genomic_DNA"/>
</dbReference>
<comment type="caution">
    <text evidence="6">The sequence shown here is derived from an EMBL/GenBank/DDBJ whole genome shotgun (WGS) entry which is preliminary data.</text>
</comment>
<dbReference type="InterPro" id="IPR004963">
    <property type="entry name" value="PAE/NOTUM"/>
</dbReference>
<evidence type="ECO:0000256" key="1">
    <source>
        <dbReference type="ARBA" id="ARBA00003534"/>
    </source>
</evidence>
<evidence type="ECO:0000256" key="5">
    <source>
        <dbReference type="RuleBase" id="RU363114"/>
    </source>
</evidence>
<keyword evidence="5" id="KW-0964">Secreted</keyword>